<feature type="non-terminal residue" evidence="2">
    <location>
        <position position="77"/>
    </location>
</feature>
<accession>A0A0B7BXB8</accession>
<proteinExistence type="predicted"/>
<feature type="compositionally biased region" description="Low complexity" evidence="1">
    <location>
        <begin position="44"/>
        <end position="54"/>
    </location>
</feature>
<sequence>YVLNPATRPTSHISTSRVNPPDITITISPSTITTSAHHKPTDAHSSPPHTSSHSQARRDSLPFSQLPRPRRLCSEDN</sequence>
<dbReference type="EMBL" id="HACG01050697">
    <property type="protein sequence ID" value="CEK97562.1"/>
    <property type="molecule type" value="Transcribed_RNA"/>
</dbReference>
<evidence type="ECO:0000256" key="1">
    <source>
        <dbReference type="SAM" id="MobiDB-lite"/>
    </source>
</evidence>
<name>A0A0B7BXB8_9EUPU</name>
<dbReference type="AlphaFoldDB" id="A0A0B7BXB8"/>
<evidence type="ECO:0000313" key="2">
    <source>
        <dbReference type="EMBL" id="CEK97562.1"/>
    </source>
</evidence>
<feature type="non-terminal residue" evidence="2">
    <location>
        <position position="1"/>
    </location>
</feature>
<gene>
    <name evidence="2" type="primary">ORF216193</name>
</gene>
<reference evidence="2" key="1">
    <citation type="submission" date="2014-12" db="EMBL/GenBank/DDBJ databases">
        <title>Insight into the proteome of Arion vulgaris.</title>
        <authorList>
            <person name="Aradska J."/>
            <person name="Bulat T."/>
            <person name="Smidak R."/>
            <person name="Sarate P."/>
            <person name="Gangsoo J."/>
            <person name="Sialana F."/>
            <person name="Bilban M."/>
            <person name="Lubec G."/>
        </authorList>
    </citation>
    <scope>NUCLEOTIDE SEQUENCE</scope>
    <source>
        <tissue evidence="2">Skin</tissue>
    </source>
</reference>
<feature type="region of interest" description="Disordered" evidence="1">
    <location>
        <begin position="1"/>
        <end position="77"/>
    </location>
</feature>
<protein>
    <submittedName>
        <fullName evidence="2">Uncharacterized protein</fullName>
    </submittedName>
</protein>
<feature type="compositionally biased region" description="Polar residues" evidence="1">
    <location>
        <begin position="7"/>
        <end position="18"/>
    </location>
</feature>
<organism evidence="2">
    <name type="scientific">Arion vulgaris</name>
    <dbReference type="NCBI Taxonomy" id="1028688"/>
    <lineage>
        <taxon>Eukaryota</taxon>
        <taxon>Metazoa</taxon>
        <taxon>Spiralia</taxon>
        <taxon>Lophotrochozoa</taxon>
        <taxon>Mollusca</taxon>
        <taxon>Gastropoda</taxon>
        <taxon>Heterobranchia</taxon>
        <taxon>Euthyneura</taxon>
        <taxon>Panpulmonata</taxon>
        <taxon>Eupulmonata</taxon>
        <taxon>Stylommatophora</taxon>
        <taxon>Helicina</taxon>
        <taxon>Arionoidea</taxon>
        <taxon>Arionidae</taxon>
        <taxon>Arion</taxon>
    </lineage>
</organism>
<feature type="compositionally biased region" description="Low complexity" evidence="1">
    <location>
        <begin position="20"/>
        <end position="35"/>
    </location>
</feature>